<feature type="transmembrane region" description="Helical" evidence="7">
    <location>
        <begin position="94"/>
        <end position="115"/>
    </location>
</feature>
<dbReference type="Proteomes" id="UP001499895">
    <property type="component" value="Unassembled WGS sequence"/>
</dbReference>
<organism evidence="9 10">
    <name type="scientific">Streptomyces stramineus</name>
    <dbReference type="NCBI Taxonomy" id="173861"/>
    <lineage>
        <taxon>Bacteria</taxon>
        <taxon>Bacillati</taxon>
        <taxon>Actinomycetota</taxon>
        <taxon>Actinomycetes</taxon>
        <taxon>Kitasatosporales</taxon>
        <taxon>Streptomycetaceae</taxon>
        <taxon>Streptomyces</taxon>
    </lineage>
</organism>
<feature type="transmembrane region" description="Helical" evidence="7">
    <location>
        <begin position="127"/>
        <end position="147"/>
    </location>
</feature>
<dbReference type="InterPro" id="IPR020846">
    <property type="entry name" value="MFS_dom"/>
</dbReference>
<evidence type="ECO:0000256" key="7">
    <source>
        <dbReference type="SAM" id="Phobius"/>
    </source>
</evidence>
<dbReference type="PROSITE" id="PS50850">
    <property type="entry name" value="MFS"/>
    <property type="match status" value="1"/>
</dbReference>
<feature type="transmembrane region" description="Helical" evidence="7">
    <location>
        <begin position="159"/>
        <end position="178"/>
    </location>
</feature>
<keyword evidence="3 7" id="KW-0812">Transmembrane</keyword>
<dbReference type="InterPro" id="IPR011701">
    <property type="entry name" value="MFS"/>
</dbReference>
<comment type="subcellular location">
    <subcellularLocation>
        <location evidence="1">Cell membrane</location>
        <topology evidence="1">Multi-pass membrane protein</topology>
    </subcellularLocation>
</comment>
<dbReference type="Pfam" id="PF07690">
    <property type="entry name" value="MFS_1"/>
    <property type="match status" value="1"/>
</dbReference>
<evidence type="ECO:0000313" key="9">
    <source>
        <dbReference type="EMBL" id="GAA0493125.1"/>
    </source>
</evidence>
<evidence type="ECO:0000256" key="2">
    <source>
        <dbReference type="ARBA" id="ARBA00022475"/>
    </source>
</evidence>
<feature type="domain" description="Major facilitator superfamily (MFS) profile" evidence="8">
    <location>
        <begin position="3"/>
        <end position="376"/>
    </location>
</feature>
<name>A0ABN1B9T5_9ACTN</name>
<keyword evidence="2" id="KW-1003">Cell membrane</keyword>
<feature type="transmembrane region" description="Helical" evidence="7">
    <location>
        <begin position="68"/>
        <end position="88"/>
    </location>
</feature>
<protein>
    <submittedName>
        <fullName evidence="9">MFS transporter</fullName>
    </submittedName>
</protein>
<evidence type="ECO:0000259" key="8">
    <source>
        <dbReference type="PROSITE" id="PS50850"/>
    </source>
</evidence>
<feature type="transmembrane region" description="Helical" evidence="7">
    <location>
        <begin position="199"/>
        <end position="218"/>
    </location>
</feature>
<sequence>MRKVLLLALGSFTLGLDAYVMAGLLPAIADDTGTTVALAGQLVTVFTLAYAVSAPLFASLLSGRRPRGALIGALAVFTAANGLTALAPSFGALLAARVAAGAGAGLYSALATAAASSTAGPQRRGRALALVMGGMSAGTVLGVPLGVLLAEHTGWRATLWLVTGLGAAALAGLATLLPPLPAEPQTPVRERLAALADRTVAPVVGVSFLAAVASLGLYTYLAPVLRSAGGVHGITPYLWAWGVGGVLGSLAAGPLVDRGARTPVLVGAVLAAIVLAQALLPALAPAPLAAGAALVLWGAGGWALQVPQQHRLLALRHGRGPVVLALNNSALYLGSAVGSALAGLALSAGLRPAALPWAAAAVAGAGLLLHASATARRGRPRAVPTGARPTAPCPSTLGNHEHS</sequence>
<comment type="caution">
    <text evidence="9">The sequence shown here is derived from an EMBL/GenBank/DDBJ whole genome shotgun (WGS) entry which is preliminary data.</text>
</comment>
<dbReference type="RefSeq" id="WP_344097235.1">
    <property type="nucleotide sequence ID" value="NZ_BAAAHB010000132.1"/>
</dbReference>
<evidence type="ECO:0000313" key="10">
    <source>
        <dbReference type="Proteomes" id="UP001499895"/>
    </source>
</evidence>
<feature type="region of interest" description="Disordered" evidence="6">
    <location>
        <begin position="378"/>
        <end position="403"/>
    </location>
</feature>
<accession>A0ABN1B9T5</accession>
<feature type="transmembrane region" description="Helical" evidence="7">
    <location>
        <begin position="38"/>
        <end position="61"/>
    </location>
</feature>
<keyword evidence="4 7" id="KW-1133">Transmembrane helix</keyword>
<evidence type="ECO:0000256" key="4">
    <source>
        <dbReference type="ARBA" id="ARBA00022989"/>
    </source>
</evidence>
<dbReference type="PANTHER" id="PTHR43124">
    <property type="entry name" value="PURINE EFFLUX PUMP PBUE"/>
    <property type="match status" value="1"/>
</dbReference>
<dbReference type="Gene3D" id="1.20.1250.20">
    <property type="entry name" value="MFS general substrate transporter like domains"/>
    <property type="match status" value="1"/>
</dbReference>
<proteinExistence type="predicted"/>
<keyword evidence="10" id="KW-1185">Reference proteome</keyword>
<feature type="transmembrane region" description="Helical" evidence="7">
    <location>
        <begin position="286"/>
        <end position="304"/>
    </location>
</feature>
<keyword evidence="5 7" id="KW-0472">Membrane</keyword>
<feature type="transmembrane region" description="Helical" evidence="7">
    <location>
        <begin position="263"/>
        <end position="280"/>
    </location>
</feature>
<reference evidence="9 10" key="1">
    <citation type="journal article" date="2019" name="Int. J. Syst. Evol. Microbiol.">
        <title>The Global Catalogue of Microorganisms (GCM) 10K type strain sequencing project: providing services to taxonomists for standard genome sequencing and annotation.</title>
        <authorList>
            <consortium name="The Broad Institute Genomics Platform"/>
            <consortium name="The Broad Institute Genome Sequencing Center for Infectious Disease"/>
            <person name="Wu L."/>
            <person name="Ma J."/>
        </authorList>
    </citation>
    <scope>NUCLEOTIDE SEQUENCE [LARGE SCALE GENOMIC DNA]</scope>
    <source>
        <strain evidence="9 10">JCM 10649</strain>
    </source>
</reference>
<evidence type="ECO:0000256" key="5">
    <source>
        <dbReference type="ARBA" id="ARBA00023136"/>
    </source>
</evidence>
<dbReference type="CDD" id="cd17324">
    <property type="entry name" value="MFS_NepI_like"/>
    <property type="match status" value="1"/>
</dbReference>
<dbReference type="InterPro" id="IPR036259">
    <property type="entry name" value="MFS_trans_sf"/>
</dbReference>
<feature type="transmembrane region" description="Helical" evidence="7">
    <location>
        <begin position="325"/>
        <end position="348"/>
    </location>
</feature>
<dbReference type="EMBL" id="BAAAHB010000132">
    <property type="protein sequence ID" value="GAA0493125.1"/>
    <property type="molecule type" value="Genomic_DNA"/>
</dbReference>
<dbReference type="InterPro" id="IPR050189">
    <property type="entry name" value="MFS_Efflux_Transporters"/>
</dbReference>
<dbReference type="PANTHER" id="PTHR43124:SF10">
    <property type="entry name" value="PURINE EFFLUX PUMP PBUE"/>
    <property type="match status" value="1"/>
</dbReference>
<feature type="transmembrane region" description="Helical" evidence="7">
    <location>
        <begin position="354"/>
        <end position="371"/>
    </location>
</feature>
<dbReference type="SUPFAM" id="SSF103473">
    <property type="entry name" value="MFS general substrate transporter"/>
    <property type="match status" value="1"/>
</dbReference>
<evidence type="ECO:0000256" key="6">
    <source>
        <dbReference type="SAM" id="MobiDB-lite"/>
    </source>
</evidence>
<evidence type="ECO:0000256" key="3">
    <source>
        <dbReference type="ARBA" id="ARBA00022692"/>
    </source>
</evidence>
<evidence type="ECO:0000256" key="1">
    <source>
        <dbReference type="ARBA" id="ARBA00004651"/>
    </source>
</evidence>
<feature type="transmembrane region" description="Helical" evidence="7">
    <location>
        <begin position="238"/>
        <end position="256"/>
    </location>
</feature>
<gene>
    <name evidence="9" type="ORF">GCM10009544_61940</name>
</gene>